<keyword evidence="1" id="KW-0732">Signal</keyword>
<evidence type="ECO:0000313" key="2">
    <source>
        <dbReference type="EMBL" id="THH37667.1"/>
    </source>
</evidence>
<dbReference type="RefSeq" id="WP_136459860.1">
    <property type="nucleotide sequence ID" value="NZ_SRSF01000006.1"/>
</dbReference>
<dbReference type="Proteomes" id="UP000308528">
    <property type="component" value="Unassembled WGS sequence"/>
</dbReference>
<evidence type="ECO:0000256" key="1">
    <source>
        <dbReference type="SAM" id="SignalP"/>
    </source>
</evidence>
<dbReference type="Gene3D" id="1.25.40.10">
    <property type="entry name" value="Tetratricopeptide repeat domain"/>
    <property type="match status" value="1"/>
</dbReference>
<feature type="chain" id="PRO_5020797886" evidence="1">
    <location>
        <begin position="21"/>
        <end position="281"/>
    </location>
</feature>
<gene>
    <name evidence="2" type="ORF">E4021_13310</name>
</gene>
<comment type="caution">
    <text evidence="2">The sequence shown here is derived from an EMBL/GenBank/DDBJ whole genome shotgun (WGS) entry which is preliminary data.</text>
</comment>
<keyword evidence="3" id="KW-1185">Reference proteome</keyword>
<dbReference type="InterPro" id="IPR011990">
    <property type="entry name" value="TPR-like_helical_dom_sf"/>
</dbReference>
<dbReference type="InterPro" id="IPR021314">
    <property type="entry name" value="DUF2911"/>
</dbReference>
<dbReference type="Pfam" id="PF11138">
    <property type="entry name" value="DUF2911"/>
    <property type="match status" value="1"/>
</dbReference>
<accession>A0A4S4NG92</accession>
<evidence type="ECO:0000313" key="3">
    <source>
        <dbReference type="Proteomes" id="UP000308528"/>
    </source>
</evidence>
<organism evidence="2 3">
    <name type="scientific">Neolewinella litorea</name>
    <dbReference type="NCBI Taxonomy" id="2562452"/>
    <lineage>
        <taxon>Bacteria</taxon>
        <taxon>Pseudomonadati</taxon>
        <taxon>Bacteroidota</taxon>
        <taxon>Saprospiria</taxon>
        <taxon>Saprospirales</taxon>
        <taxon>Lewinellaceae</taxon>
        <taxon>Neolewinella</taxon>
    </lineage>
</organism>
<dbReference type="AlphaFoldDB" id="A0A4S4NG92"/>
<proteinExistence type="predicted"/>
<dbReference type="EMBL" id="SRSF01000006">
    <property type="protein sequence ID" value="THH37667.1"/>
    <property type="molecule type" value="Genomic_DNA"/>
</dbReference>
<sequence length="281" mass="30735">MQLRILALCLALFTTPFVHAQIQSPPASPGVTMETTVGLTDVSLEYSRPGMKGRTLFAADGLVPYGELWRTGANQATKITFSDPVQVAGKEVPAGAYAILTKPSAQSWDVMFYPYSGGAWTNYVEMDPAVTVTAKVSEMPHSAETFTIDIRNYTMDGADLVMMWGNTMATLPIVSNAKESVMATIDRVMAGPSANDYFQAATFLSETGADNEKALEYVRKAISMSDNPAYWIVRREAVILNDLGRKQEAVAAAKKSRDLAEKAGNMDYVRMNDKSIEDWSK</sequence>
<protein>
    <submittedName>
        <fullName evidence="2">DUF2911 domain-containing protein</fullName>
    </submittedName>
</protein>
<feature type="signal peptide" evidence="1">
    <location>
        <begin position="1"/>
        <end position="20"/>
    </location>
</feature>
<reference evidence="2 3" key="1">
    <citation type="submission" date="2019-04" db="EMBL/GenBank/DDBJ databases">
        <title>Lewinella litorea sp. nov., isolated from a marine sand.</title>
        <authorList>
            <person name="Yoon J.-H."/>
        </authorList>
    </citation>
    <scope>NUCLEOTIDE SEQUENCE [LARGE SCALE GENOMIC DNA]</scope>
    <source>
        <strain evidence="2 3">HSMS-39</strain>
    </source>
</reference>
<name>A0A4S4NG92_9BACT</name>
<dbReference type="OrthoDB" id="187854at2"/>